<dbReference type="AlphaFoldDB" id="A0A9W8WRZ7"/>
<evidence type="ECO:0000313" key="3">
    <source>
        <dbReference type="Proteomes" id="UP001140562"/>
    </source>
</evidence>
<gene>
    <name evidence="2" type="ORF">N0V87_009523</name>
</gene>
<dbReference type="Proteomes" id="UP001140562">
    <property type="component" value="Unassembled WGS sequence"/>
</dbReference>
<dbReference type="OrthoDB" id="3787584at2759"/>
<accession>A0A9W8WRZ7</accession>
<feature type="compositionally biased region" description="Polar residues" evidence="1">
    <location>
        <begin position="703"/>
        <end position="712"/>
    </location>
</feature>
<proteinExistence type="predicted"/>
<sequence>MKRKGLDVSTETGKRQRTAVKEIREADSIYDQAAPYLLATAKFPIDALTSEWNIGANRPIDPAHKRRLRQIFDEAGVLRRDRSHRLQVACSKAQVQQMLDYLAEDGQAQATATAAESAEEGDPKWPSFKGWALLKTTKQEGKLMSIVMSHVGHWMNKEPEKVSDRDNNKPALRKDLVSALQARYSEKADEESCVLQQGVLNHVRENAKEFTSTTLEHYLHEYPSGDDDAYGARFKHKAWRNVLSIVTSFAGPTLQHKYIASLIPEETRKISPPSIAQSVRDLICQIPEVADDPALQSTTAAERLLKMMQPVIAQWISEQRMDVPDRHSEDGQPSTVHPADEQCAENIDLWPSSPPVAIATHPRIEQQSDGSLDDGSGDDDGLYGDASPGGLRDDCSEGSFGDEEQVVVAADQYSWKIDHSKGDHKFKAVQEFIAATKSTFFDGSQAIDMLQRRYTIDYGSRKAGSRAAALEDEYIPSFFLDLLIIVGRPLRPISQPSSRFFDNMTISFKNWRAPYSNKHVHGLSFDLENRTFRLATAATRESWFIVMHPVANAPEELLSRSERRKRREKLSRCSALQLRHAQFLASYIKEIFLIGELLGEGVEPSWRLDGPHTQKITFNKWTTFQEAFMLGWPEHVRQSTQDTFWTENQPAFHAYDYGAIEINVADQLRAVPKETRLRPVEEESDSEEEAVEIGGSAEHNEPSRGSTPGASAIPQASYNYQNLFVGGLHQLRTELEDKYVLDSIETVSYALAVDINCLDGHSPDPNNKLARCLLADRNMVLREYQGLRDFTFYPLAFHPAYGNFSSPRPPAFLMDNLLAVMQENMSYQHNGAGVLSYGYFQGYSNIKRSIRHGPDDLLVTKGVATAALALPDRDGNLSARVAAKRDRLLQHLRGQLTPGNPESSRPFVREGQRIERAIIEEEHAFRMEQVLSVQVSRLTDGSRSFSTVLRPIFQLMRLFLEEPQCYTHLFRSFRPLVFAGVLASFAAMFAQAIDNIYVRFEAAGSKGLCVALAEGVSALDRLGSYCFTGFPRSLMGSVLQPLGTIEGIEQGGWPFIDPRMLDLQGAGNLSLAQWPRQENGRPIMMHIASIAFHYGPGVAASCYSEVWFNELGGLGVQGPTSPAKFLEEVLQDLWKPQMIAFVTHQFHRGWNKGSRSHTASDGQGTLQLLEDQRERVKLWAQSENPFSWECVGSTLNSLSSSC</sequence>
<name>A0A9W8WRZ7_9PLEO</name>
<evidence type="ECO:0000256" key="1">
    <source>
        <dbReference type="SAM" id="MobiDB-lite"/>
    </source>
</evidence>
<feature type="region of interest" description="Disordered" evidence="1">
    <location>
        <begin position="675"/>
        <end position="712"/>
    </location>
</feature>
<organism evidence="2 3">
    <name type="scientific">Didymella glomerata</name>
    <dbReference type="NCBI Taxonomy" id="749621"/>
    <lineage>
        <taxon>Eukaryota</taxon>
        <taxon>Fungi</taxon>
        <taxon>Dikarya</taxon>
        <taxon>Ascomycota</taxon>
        <taxon>Pezizomycotina</taxon>
        <taxon>Dothideomycetes</taxon>
        <taxon>Pleosporomycetidae</taxon>
        <taxon>Pleosporales</taxon>
        <taxon>Pleosporineae</taxon>
        <taxon>Didymellaceae</taxon>
        <taxon>Didymella</taxon>
    </lineage>
</organism>
<feature type="compositionally biased region" description="Acidic residues" evidence="1">
    <location>
        <begin position="682"/>
        <end position="691"/>
    </location>
</feature>
<reference evidence="2" key="1">
    <citation type="submission" date="2022-10" db="EMBL/GenBank/DDBJ databases">
        <title>Tapping the CABI collections for fungal endophytes: first genome assemblies for Collariella, Neodidymelliopsis, Ascochyta clinopodiicola, Didymella pomorum, Didymosphaeria variabile, Neocosmospora piperis and Neocucurbitaria cava.</title>
        <authorList>
            <person name="Hill R."/>
        </authorList>
    </citation>
    <scope>NUCLEOTIDE SEQUENCE</scope>
    <source>
        <strain evidence="2">IMI 360193</strain>
    </source>
</reference>
<protein>
    <submittedName>
        <fullName evidence="2">Uncharacterized protein</fullName>
    </submittedName>
</protein>
<dbReference type="EMBL" id="JAPEUV010000167">
    <property type="protein sequence ID" value="KAJ4330989.1"/>
    <property type="molecule type" value="Genomic_DNA"/>
</dbReference>
<comment type="caution">
    <text evidence="2">The sequence shown here is derived from an EMBL/GenBank/DDBJ whole genome shotgun (WGS) entry which is preliminary data.</text>
</comment>
<feature type="region of interest" description="Disordered" evidence="1">
    <location>
        <begin position="363"/>
        <end position="398"/>
    </location>
</feature>
<evidence type="ECO:0000313" key="2">
    <source>
        <dbReference type="EMBL" id="KAJ4330989.1"/>
    </source>
</evidence>
<keyword evidence="3" id="KW-1185">Reference proteome</keyword>
<feature type="compositionally biased region" description="Acidic residues" evidence="1">
    <location>
        <begin position="371"/>
        <end position="382"/>
    </location>
</feature>